<organism evidence="1 2">
    <name type="scientific">Pseudomonas ogarae (strain DSM 112162 / CECT 30235 / F113)</name>
    <dbReference type="NCBI Taxonomy" id="1114970"/>
    <lineage>
        <taxon>Bacteria</taxon>
        <taxon>Pseudomonadati</taxon>
        <taxon>Pseudomonadota</taxon>
        <taxon>Gammaproteobacteria</taxon>
        <taxon>Pseudomonadales</taxon>
        <taxon>Pseudomonadaceae</taxon>
        <taxon>Pseudomonas</taxon>
    </lineage>
</organism>
<accession>A0ABM6R1F7</accession>
<dbReference type="Proteomes" id="UP000235315">
    <property type="component" value="Chromosome"/>
</dbReference>
<sequence>MGCGWTDAFASKLAPTVFCVVSRCCEHSQTRCGSELARESGGSVCGDVGYADAFASKPAPTGEMRSHQEPGRLLGRLVVDVDLGRPVNHAGRTQALRSGHLGMDAGVRACRA</sequence>
<gene>
    <name evidence="1" type="ORF">C1C98_14810</name>
</gene>
<dbReference type="EMBL" id="CP025738">
    <property type="protein sequence ID" value="AUO46640.1"/>
    <property type="molecule type" value="Genomic_DNA"/>
</dbReference>
<keyword evidence="2" id="KW-1185">Reference proteome</keyword>
<reference evidence="1 2" key="1">
    <citation type="submission" date="2018-01" db="EMBL/GenBank/DDBJ databases">
        <title>Tropical forage species Digitaria eriantha prevents oxidative stress under low temperature conditions by the incorporation of polyhydroxybutyrate-producing endophytic bacteria.</title>
        <authorList>
            <person name="Stritzler M."/>
            <person name="Ayub N."/>
        </authorList>
    </citation>
    <scope>NUCLEOTIDE SEQUENCE [LARGE SCALE GENOMIC DNA]</scope>
    <source>
        <strain evidence="1 2">FR1</strain>
    </source>
</reference>
<evidence type="ECO:0008006" key="3">
    <source>
        <dbReference type="Google" id="ProtNLM"/>
    </source>
</evidence>
<proteinExistence type="predicted"/>
<evidence type="ECO:0000313" key="2">
    <source>
        <dbReference type="Proteomes" id="UP000235315"/>
    </source>
</evidence>
<evidence type="ECO:0000313" key="1">
    <source>
        <dbReference type="EMBL" id="AUO46640.1"/>
    </source>
</evidence>
<name>A0ABM6R1F7_PSEO1</name>
<protein>
    <recommendedName>
        <fullName evidence="3">DUF1534 domain-containing protein</fullName>
    </recommendedName>
</protein>